<sequence length="348" mass="37381">MHILGIANGSLDGNSEILLKAALTSASQHDPSITSSWLHAPSVQVPRNPAPLQGAQDVSAGTNAVMRSAKPGTDADIDDRATVLNAILDADALIISTPIYSHQPAGMLKALIDRILGPFVDVALARKTMEGRRSGDPRFKGKEVDPRLLKPRVVGFMAVGGSTMSDQITMALPTLHNLVYSLHAKVVDQVVFRGYGAPGSVLVTGADDAPVRAQQLGRNVASQLGKSFDEAEYLGPLTEGACPFCHLAKIDLFCTRDNAVGCVTCGAEGKLEVGNDGVIRPRWNEDSSISSITMAGKERHIEDVMRTGKQEMQRLQSDSALLRKQEYWRGIRIPGVALPSNRRSSQRL</sequence>
<accession>A0ACC3AT01</accession>
<gene>
    <name evidence="1" type="ORF">N8T08_009689</name>
</gene>
<protein>
    <submittedName>
        <fullName evidence="1">Uncharacterized protein</fullName>
    </submittedName>
</protein>
<dbReference type="Proteomes" id="UP001177260">
    <property type="component" value="Unassembled WGS sequence"/>
</dbReference>
<dbReference type="EMBL" id="JAOPJF010000072">
    <property type="protein sequence ID" value="KAK1140943.1"/>
    <property type="molecule type" value="Genomic_DNA"/>
</dbReference>
<organism evidence="1 2">
    <name type="scientific">Aspergillus melleus</name>
    <dbReference type="NCBI Taxonomy" id="138277"/>
    <lineage>
        <taxon>Eukaryota</taxon>
        <taxon>Fungi</taxon>
        <taxon>Dikarya</taxon>
        <taxon>Ascomycota</taxon>
        <taxon>Pezizomycotina</taxon>
        <taxon>Eurotiomycetes</taxon>
        <taxon>Eurotiomycetidae</taxon>
        <taxon>Eurotiales</taxon>
        <taxon>Aspergillaceae</taxon>
        <taxon>Aspergillus</taxon>
        <taxon>Aspergillus subgen. Circumdati</taxon>
    </lineage>
</organism>
<proteinExistence type="predicted"/>
<keyword evidence="2" id="KW-1185">Reference proteome</keyword>
<comment type="caution">
    <text evidence="1">The sequence shown here is derived from an EMBL/GenBank/DDBJ whole genome shotgun (WGS) entry which is preliminary data.</text>
</comment>
<reference evidence="1 2" key="1">
    <citation type="journal article" date="2023" name="ACS Omega">
        <title>Identification of the Neoaspergillic Acid Biosynthesis Gene Cluster by Establishing an In Vitro CRISPR-Ribonucleoprotein Genetic System in Aspergillus melleus.</title>
        <authorList>
            <person name="Yuan B."/>
            <person name="Grau M.F."/>
            <person name="Murata R.M."/>
            <person name="Torok T."/>
            <person name="Venkateswaran K."/>
            <person name="Stajich J.E."/>
            <person name="Wang C.C.C."/>
        </authorList>
    </citation>
    <scope>NUCLEOTIDE SEQUENCE [LARGE SCALE GENOMIC DNA]</scope>
    <source>
        <strain evidence="1 2">IMV 1140</strain>
    </source>
</reference>
<evidence type="ECO:0000313" key="1">
    <source>
        <dbReference type="EMBL" id="KAK1140943.1"/>
    </source>
</evidence>
<name>A0ACC3AT01_9EURO</name>
<evidence type="ECO:0000313" key="2">
    <source>
        <dbReference type="Proteomes" id="UP001177260"/>
    </source>
</evidence>